<gene>
    <name evidence="7" type="ORF">N7530_010128</name>
</gene>
<dbReference type="GO" id="GO:0003677">
    <property type="term" value="F:DNA binding"/>
    <property type="evidence" value="ECO:0007669"/>
    <property type="project" value="UniProtKB-KW"/>
</dbReference>
<dbReference type="EMBL" id="JAPWDO010000006">
    <property type="protein sequence ID" value="KAJ5466341.1"/>
    <property type="molecule type" value="Genomic_DNA"/>
</dbReference>
<protein>
    <recommendedName>
        <fullName evidence="6">Aflatoxin regulatory protein domain-containing protein</fullName>
    </recommendedName>
</protein>
<evidence type="ECO:0000313" key="7">
    <source>
        <dbReference type="EMBL" id="KAJ5466341.1"/>
    </source>
</evidence>
<keyword evidence="5" id="KW-0539">Nucleus</keyword>
<keyword evidence="2" id="KW-0805">Transcription regulation</keyword>
<dbReference type="GO" id="GO:0046872">
    <property type="term" value="F:metal ion binding"/>
    <property type="evidence" value="ECO:0007669"/>
    <property type="project" value="UniProtKB-KW"/>
</dbReference>
<evidence type="ECO:0000256" key="1">
    <source>
        <dbReference type="ARBA" id="ARBA00022723"/>
    </source>
</evidence>
<comment type="caution">
    <text evidence="7">The sequence shown here is derived from an EMBL/GenBank/DDBJ whole genome shotgun (WGS) entry which is preliminary data.</text>
</comment>
<reference evidence="7" key="1">
    <citation type="submission" date="2022-12" db="EMBL/GenBank/DDBJ databases">
        <authorList>
            <person name="Petersen C."/>
        </authorList>
    </citation>
    <scope>NUCLEOTIDE SEQUENCE</scope>
    <source>
        <strain evidence="7">IBT 17660</strain>
    </source>
</reference>
<proteinExistence type="predicted"/>
<dbReference type="Proteomes" id="UP001147760">
    <property type="component" value="Unassembled WGS sequence"/>
</dbReference>
<evidence type="ECO:0000313" key="8">
    <source>
        <dbReference type="Proteomes" id="UP001147760"/>
    </source>
</evidence>
<keyword evidence="8" id="KW-1185">Reference proteome</keyword>
<dbReference type="OrthoDB" id="2740448at2759"/>
<accession>A0A9W9WKE6</accession>
<feature type="domain" description="Aflatoxin regulatory protein" evidence="6">
    <location>
        <begin position="109"/>
        <end position="205"/>
    </location>
</feature>
<dbReference type="InterPro" id="IPR013700">
    <property type="entry name" value="AflR"/>
</dbReference>
<name>A0A9W9WKE6_9EURO</name>
<evidence type="ECO:0000259" key="6">
    <source>
        <dbReference type="Pfam" id="PF08493"/>
    </source>
</evidence>
<dbReference type="Pfam" id="PF08493">
    <property type="entry name" value="AflR"/>
    <property type="match status" value="1"/>
</dbReference>
<reference evidence="7" key="2">
    <citation type="journal article" date="2023" name="IMA Fungus">
        <title>Comparative genomic study of the Penicillium genus elucidates a diverse pangenome and 15 lateral gene transfer events.</title>
        <authorList>
            <person name="Petersen C."/>
            <person name="Sorensen T."/>
            <person name="Nielsen M.R."/>
            <person name="Sondergaard T.E."/>
            <person name="Sorensen J.L."/>
            <person name="Fitzpatrick D.A."/>
            <person name="Frisvad J.C."/>
            <person name="Nielsen K.L."/>
        </authorList>
    </citation>
    <scope>NUCLEOTIDE SEQUENCE</scope>
    <source>
        <strain evidence="7">IBT 17660</strain>
    </source>
</reference>
<keyword evidence="3" id="KW-0238">DNA-binding</keyword>
<evidence type="ECO:0000256" key="5">
    <source>
        <dbReference type="ARBA" id="ARBA00023242"/>
    </source>
</evidence>
<evidence type="ECO:0000256" key="4">
    <source>
        <dbReference type="ARBA" id="ARBA00023163"/>
    </source>
</evidence>
<dbReference type="AlphaFoldDB" id="A0A9W9WKE6"/>
<keyword evidence="4" id="KW-0804">Transcription</keyword>
<dbReference type="GO" id="GO:0045122">
    <property type="term" value="P:aflatoxin biosynthetic process"/>
    <property type="evidence" value="ECO:0007669"/>
    <property type="project" value="InterPro"/>
</dbReference>
<evidence type="ECO:0000256" key="3">
    <source>
        <dbReference type="ARBA" id="ARBA00023125"/>
    </source>
</evidence>
<dbReference type="GO" id="GO:0006355">
    <property type="term" value="P:regulation of DNA-templated transcription"/>
    <property type="evidence" value="ECO:0007669"/>
    <property type="project" value="InterPro"/>
</dbReference>
<evidence type="ECO:0000256" key="2">
    <source>
        <dbReference type="ARBA" id="ARBA00023015"/>
    </source>
</evidence>
<dbReference type="GO" id="GO:0005634">
    <property type="term" value="C:nucleus"/>
    <property type="evidence" value="ECO:0007669"/>
    <property type="project" value="InterPro"/>
</dbReference>
<organism evidence="7 8">
    <name type="scientific">Penicillium desertorum</name>
    <dbReference type="NCBI Taxonomy" id="1303715"/>
    <lineage>
        <taxon>Eukaryota</taxon>
        <taxon>Fungi</taxon>
        <taxon>Dikarya</taxon>
        <taxon>Ascomycota</taxon>
        <taxon>Pezizomycotina</taxon>
        <taxon>Eurotiomycetes</taxon>
        <taxon>Eurotiomycetidae</taxon>
        <taxon>Eurotiales</taxon>
        <taxon>Aspergillaceae</taxon>
        <taxon>Penicillium</taxon>
    </lineage>
</organism>
<keyword evidence="1" id="KW-0479">Metal-binding</keyword>
<sequence>MSLANDDWQSIFAQCTAHDDLLHSSVESGDGLFADLDLDLNVDPDPDTYLDTFAGTPSMSFGAFPDLCSGSIPCVESNRFDDHDEPTLDCSTLPDPSTPLLAVPASHSLHNNCDTIPSLAPHPPTSCVSRRNGGSYDGDGPELPRMSGSVLKANKDAGMSVCRMLQCACALRPQNQLILAIICSRLVAWYRAMIHACFINGRSSSSGHSVNSASNQGPASLEKVAHQPVTIGDHSVDDQAMGLSIQAQVTLRELQHMQRLIETLSARMRESNNSYPKVMQGCGAEAGFPSAGLPGITRDRLVAHLSKEVHETKADLMTALVTP</sequence>